<reference evidence="1 2" key="1">
    <citation type="journal article" date="2023" name="bioRxiv">
        <title>High-quality genome assemblies of four members of thePodospora anserinaspecies complex.</title>
        <authorList>
            <person name="Ament-Velasquez S.L."/>
            <person name="Vogan A.A."/>
            <person name="Wallerman O."/>
            <person name="Hartmann F."/>
            <person name="Gautier V."/>
            <person name="Silar P."/>
            <person name="Giraud T."/>
            <person name="Johannesson H."/>
        </authorList>
    </citation>
    <scope>NUCLEOTIDE SEQUENCE [LARGE SCALE GENOMIC DNA]</scope>
    <source>
        <strain evidence="1 2">CBS 124.78</strain>
    </source>
</reference>
<proteinExistence type="predicted"/>
<organism evidence="1 2">
    <name type="scientific">Podospora pseudoanserina</name>
    <dbReference type="NCBI Taxonomy" id="2609844"/>
    <lineage>
        <taxon>Eukaryota</taxon>
        <taxon>Fungi</taxon>
        <taxon>Dikarya</taxon>
        <taxon>Ascomycota</taxon>
        <taxon>Pezizomycotina</taxon>
        <taxon>Sordariomycetes</taxon>
        <taxon>Sordariomycetidae</taxon>
        <taxon>Sordariales</taxon>
        <taxon>Podosporaceae</taxon>
        <taxon>Podospora</taxon>
    </lineage>
</organism>
<accession>A0ABR0HLX2</accession>
<name>A0ABR0HLX2_9PEZI</name>
<dbReference type="Proteomes" id="UP001323617">
    <property type="component" value="Unassembled WGS sequence"/>
</dbReference>
<protein>
    <submittedName>
        <fullName evidence="1">Uncharacterized protein</fullName>
    </submittedName>
</protein>
<gene>
    <name evidence="1" type="ORF">QC764_0107070</name>
</gene>
<dbReference type="EMBL" id="JAFFHC010000007">
    <property type="protein sequence ID" value="KAK4668907.1"/>
    <property type="molecule type" value="Genomic_DNA"/>
</dbReference>
<comment type="caution">
    <text evidence="1">The sequence shown here is derived from an EMBL/GenBank/DDBJ whole genome shotgun (WGS) entry which is preliminary data.</text>
</comment>
<evidence type="ECO:0000313" key="2">
    <source>
        <dbReference type="Proteomes" id="UP001323617"/>
    </source>
</evidence>
<sequence>MAAVGWVVYSGCTFRRGAALGYNPSDSCPGPISVIAQSSGTRIEALVVLSSAITANITPGTLGGTAPISYPHSGSLGNPPVVSVLQAANSNPGTMMPSLHVHEPANVSPERTLYGSGTL</sequence>
<keyword evidence="2" id="KW-1185">Reference proteome</keyword>
<evidence type="ECO:0000313" key="1">
    <source>
        <dbReference type="EMBL" id="KAK4668907.1"/>
    </source>
</evidence>
<dbReference type="GeneID" id="87961912"/>
<dbReference type="RefSeq" id="XP_062796827.1">
    <property type="nucleotide sequence ID" value="XM_062941123.1"/>
</dbReference>